<keyword evidence="3" id="KW-1185">Reference proteome</keyword>
<name>A0ABN4YV87_SPOUR</name>
<evidence type="ECO:0000313" key="3">
    <source>
        <dbReference type="Proteomes" id="UP000192486"/>
    </source>
</evidence>
<evidence type="ECO:0000259" key="1">
    <source>
        <dbReference type="PROSITE" id="PS51272"/>
    </source>
</evidence>
<gene>
    <name evidence="2" type="ORF">SporoS204_13210</name>
</gene>
<feature type="domain" description="SLH" evidence="1">
    <location>
        <begin position="129"/>
        <end position="192"/>
    </location>
</feature>
<dbReference type="PANTHER" id="PTHR43308:SF5">
    <property type="entry name" value="S-LAYER PROTEIN _ PEPTIDOGLYCAN ENDO-BETA-N-ACETYLGLUCOSAMINIDASE"/>
    <property type="match status" value="1"/>
</dbReference>
<feature type="domain" description="SLH" evidence="1">
    <location>
        <begin position="72"/>
        <end position="127"/>
    </location>
</feature>
<dbReference type="EMBL" id="CP015108">
    <property type="protein sequence ID" value="ARF15775.1"/>
    <property type="molecule type" value="Genomic_DNA"/>
</dbReference>
<dbReference type="PROSITE" id="PS51272">
    <property type="entry name" value="SLH"/>
    <property type="match status" value="3"/>
</dbReference>
<reference evidence="2 3" key="1">
    <citation type="submission" date="2016-04" db="EMBL/GenBank/DDBJ databases">
        <title>Comparative Genomics and Epigenetics of Sporosarcina ureae.</title>
        <authorList>
            <person name="Oliver A.S."/>
            <person name="Cooper K.K."/>
        </authorList>
    </citation>
    <scope>NUCLEOTIDE SEQUENCE [LARGE SCALE GENOMIC DNA]</scope>
    <source>
        <strain evidence="2 3">S204</strain>
    </source>
</reference>
<evidence type="ECO:0000313" key="2">
    <source>
        <dbReference type="EMBL" id="ARF15775.1"/>
    </source>
</evidence>
<sequence length="727" mass="83464">MHAKAETVNQRFSDVSNEYWAKDEVTQLVEEGIINGYQDLQYRPGVSIKRGQAANLLTAALQLPEAPYQPIFKDVSAKSSHLRGAMSTYQAGIFRGKPDGNFGVSDELTREQMASVLVNAFKLKDTGEKVHFTDEKSISESHRYGVKVLMQHGITTGKEDGSFAPKLSVNRGSFAVFLHRAMIQAGMLEKKQPIVFNKTQTMGKFEPIRFEQFITEVPLTQEGQTYLRSNHFLSLSAKRVKTHAHATDHIYVYGVSGRKSTKVTVTKRELPNGDYFTFVELRNPDRLPIRVDLVRIDGGIQTNTIERFDKFPMKKDVDDTFGFDIATSPVGVLETISQQGTGQQMISKTYRSRELELKYRNGAVSRTRELQDEKETYSNILMGDNRVSVYELNSRGYDVVDQWYLSSNKKLFSSKERLDSWLRESITNYKKRNKWYTAEGPYNKMATTIEPMPASGRGYGRNLLLVKEDRVMLLYNQTKERYYEDILHNSFTNLAVFRGSKPYWETEVTSTYLTHLYNFTAPFVDTRFNEQIALFLYNGGKAFNHKDYNEGLRNYANLLVQQHRKGNVNFLSPTAYYIPDYFPAKSQVKTHTSMNHLLGGMNILLLAFQEFNDPVYLENASAIEKAIRFEEKKWTRSNGDIWYKRAPNGQFSGTDYVHLTLEDLIYSYEKWSQIDQSKAKVFERMIKSKAGYLNSTKKGYTTKIKEGLKRINMSNLLPAGKEYTDAL</sequence>
<accession>A0ABN4YV87</accession>
<protein>
    <submittedName>
        <fullName evidence="2">S-layer protein</fullName>
    </submittedName>
</protein>
<feature type="domain" description="SLH" evidence="1">
    <location>
        <begin position="8"/>
        <end position="71"/>
    </location>
</feature>
<dbReference type="Pfam" id="PF00395">
    <property type="entry name" value="SLH"/>
    <property type="match status" value="3"/>
</dbReference>
<dbReference type="Proteomes" id="UP000192486">
    <property type="component" value="Chromosome"/>
</dbReference>
<dbReference type="PANTHER" id="PTHR43308">
    <property type="entry name" value="OUTER MEMBRANE PROTEIN ALPHA-RELATED"/>
    <property type="match status" value="1"/>
</dbReference>
<proteinExistence type="predicted"/>
<dbReference type="InterPro" id="IPR001119">
    <property type="entry name" value="SLH_dom"/>
</dbReference>
<organism evidence="2 3">
    <name type="scientific">Sporosarcina ureae</name>
    <dbReference type="NCBI Taxonomy" id="1571"/>
    <lineage>
        <taxon>Bacteria</taxon>
        <taxon>Bacillati</taxon>
        <taxon>Bacillota</taxon>
        <taxon>Bacilli</taxon>
        <taxon>Bacillales</taxon>
        <taxon>Caryophanaceae</taxon>
        <taxon>Sporosarcina</taxon>
    </lineage>
</organism>
<dbReference type="InterPro" id="IPR051465">
    <property type="entry name" value="Cell_Envelope_Struct_Comp"/>
</dbReference>